<sequence>MNYERVTANQALFPAYFQGRWVERRLGATPVLYSTNLGAEFDVLVEGAGWLAIELVPRQVALPNWLAVQIDGLPYQRFPITAATIRLTLDRQPHVIRVVMSGNTDGDPVWAGHAGFAVKGVRSDGQLTPVRLGRREITFIGDSITAGCWVTGRQPGEDYRAETNYAAVASDALNARNVRIAYSAAGLSRGGTGGVPPLGAVLTAIDGATPWQPAATDLVVVNVGTNDGGQSGDEFAVTLRTFLNQVLDLYPATPLAVVIPFNQRFDRTIRRVMAAMPVGQLIETAYWQPSLTDQVHPDLAGSRIAGQRLAAALRQRYPQLFDD</sequence>
<dbReference type="GO" id="GO:0016787">
    <property type="term" value="F:hydrolase activity"/>
    <property type="evidence" value="ECO:0007669"/>
    <property type="project" value="UniProtKB-KW"/>
</dbReference>
<keyword evidence="3" id="KW-1185">Reference proteome</keyword>
<dbReference type="InterPro" id="IPR037461">
    <property type="entry name" value="CtCE2-like_dom"/>
</dbReference>
<dbReference type="CDD" id="cd01831">
    <property type="entry name" value="Endoglucanase_E_like"/>
    <property type="match status" value="1"/>
</dbReference>
<dbReference type="Gene3D" id="3.40.50.1110">
    <property type="entry name" value="SGNH hydrolase"/>
    <property type="match status" value="1"/>
</dbReference>
<dbReference type="InterPro" id="IPR036514">
    <property type="entry name" value="SGNH_hydro_sf"/>
</dbReference>
<dbReference type="InterPro" id="IPR013830">
    <property type="entry name" value="SGNH_hydro"/>
</dbReference>
<comment type="caution">
    <text evidence="2">The sequence shown here is derived from an EMBL/GenBank/DDBJ whole genome shotgun (WGS) entry which is preliminary data.</text>
</comment>
<organism evidence="2 3">
    <name type="scientific">Lactiplantibacillus plajomi</name>
    <dbReference type="NCBI Taxonomy" id="1457217"/>
    <lineage>
        <taxon>Bacteria</taxon>
        <taxon>Bacillati</taxon>
        <taxon>Bacillota</taxon>
        <taxon>Bacilli</taxon>
        <taxon>Lactobacillales</taxon>
        <taxon>Lactobacillaceae</taxon>
        <taxon>Lactiplantibacillus</taxon>
    </lineage>
</organism>
<reference evidence="2 3" key="1">
    <citation type="submission" date="2024-09" db="EMBL/GenBank/DDBJ databases">
        <authorList>
            <person name="Sun Q."/>
            <person name="Mori K."/>
        </authorList>
    </citation>
    <scope>NUCLEOTIDE SEQUENCE [LARGE SCALE GENOMIC DNA]</scope>
    <source>
        <strain evidence="2 3">TBRC 4575</strain>
    </source>
</reference>
<dbReference type="EMBL" id="JBHLUK010000075">
    <property type="protein sequence ID" value="MFC0424845.1"/>
    <property type="molecule type" value="Genomic_DNA"/>
</dbReference>
<gene>
    <name evidence="2" type="ORF">ACFFGS_11985</name>
</gene>
<accession>A0ABV6K9B6</accession>
<dbReference type="Pfam" id="PF13472">
    <property type="entry name" value="Lipase_GDSL_2"/>
    <property type="match status" value="1"/>
</dbReference>
<evidence type="ECO:0000313" key="2">
    <source>
        <dbReference type="EMBL" id="MFC0424845.1"/>
    </source>
</evidence>
<keyword evidence="2" id="KW-0378">Hydrolase</keyword>
<name>A0ABV6K9B6_9LACO</name>
<evidence type="ECO:0000259" key="1">
    <source>
        <dbReference type="Pfam" id="PF13472"/>
    </source>
</evidence>
<protein>
    <submittedName>
        <fullName evidence="2">SGNH/GDSL hydrolase family protein</fullName>
    </submittedName>
</protein>
<feature type="domain" description="SGNH hydrolase-type esterase" evidence="1">
    <location>
        <begin position="139"/>
        <end position="260"/>
    </location>
</feature>
<dbReference type="RefSeq" id="WP_137644239.1">
    <property type="nucleotide sequence ID" value="NZ_BAABRM010000006.1"/>
</dbReference>
<dbReference type="SUPFAM" id="SSF52266">
    <property type="entry name" value="SGNH hydrolase"/>
    <property type="match status" value="1"/>
</dbReference>
<dbReference type="Proteomes" id="UP001589855">
    <property type="component" value="Unassembled WGS sequence"/>
</dbReference>
<proteinExistence type="predicted"/>
<evidence type="ECO:0000313" key="3">
    <source>
        <dbReference type="Proteomes" id="UP001589855"/>
    </source>
</evidence>